<keyword evidence="1" id="KW-0732">Signal</keyword>
<evidence type="ECO:0000256" key="1">
    <source>
        <dbReference type="SAM" id="SignalP"/>
    </source>
</evidence>
<sequence length="910" mass="95511">MKGSVALSLLASVLLFSFSAIAQSVGVGTETPNANAILELVAPNNNQGLLVPRMTTVQRTASTFTSNLSTVENGLMVYDEDLNKFFFWINDQWTELATGNLNGLPDQVGHGGKYLTTDGSSSLWNDIDFSDLINVPSDLLDGDDDTQLTDADIAALGYIKSADDADIDPTNENQTVSAGTGISVTQTDEDFEVTNTSPDQTVVLSDGGSGNVTIGGTYPNLTIDVPDNLDNSDTNEIQDISTDGTAGDITLSDGSTLTLNVDDADADPSNEDQTVSAGTGISVNQVGDDFEVTNTSPDQTVALSDGGSGNVTIGGTYPNLTIDVPDNLDNSPINEIELPDQTSQGGNFLTTDGSDPAWTAIAETQWNTNGTSINYATGNVNIGSGTIPTSPLQLSTSNASSTTPQLTISESNTTSDASFTMNNAGNAFTLGVDGTDDYFKISDATSLGSNDRVIIDNLGSVGVGVTPNAQFHVESGSSESTTVRVTNNHDGAGSKIGTLIELDDQGSAIKTGVYNNIDGTASSTQQVRGIYNLINPTDGTTYGMHTQINATGTGIRMGAFSDVRAAGTSSSLIYGFRANMDHDGTGDSYGLYAQMSGSTTGTRYGVFTDGEDQNYFSGHVGIGDQDSDVELTIKSFDLNSTLPLVRLNSGANTSDAGISFSVTGGNEYIVGVDATDDYFKISDGAAAGSGERFTIDNSGNVGVNQSAPSAKLDVVGTSEFNGTVDIQSSLDVTGQLTVTNDIEIPETNAYTYASAQTRQASYHPTEFQVMRLDGDTEDLVSPLFTTPYVYFSGGGGSGLAYATAPIKLPDGAIVTELEAWLFDNNATASRFARVNLYRSDIGVIATNSNMAQVETTAESASVQELNDNTIFFGTIDNDNYTYRILYTSNDDASDLQLHGVRITYTVLQVD</sequence>
<gene>
    <name evidence="2" type="ORF">SAMN04488029_3153</name>
</gene>
<reference evidence="2 3" key="1">
    <citation type="submission" date="2017-04" db="EMBL/GenBank/DDBJ databases">
        <authorList>
            <person name="Afonso C.L."/>
            <person name="Miller P.J."/>
            <person name="Scott M.A."/>
            <person name="Spackman E."/>
            <person name="Goraichik I."/>
            <person name="Dimitrov K.M."/>
            <person name="Suarez D.L."/>
            <person name="Swayne D.E."/>
        </authorList>
    </citation>
    <scope>NUCLEOTIDE SEQUENCE [LARGE SCALE GENOMIC DNA]</scope>
    <source>
        <strain evidence="2 3">DSM 26133</strain>
    </source>
</reference>
<keyword evidence="3" id="KW-1185">Reference proteome</keyword>
<feature type="chain" id="PRO_5012506665" description="C-terminal domain of CHU protein family protein" evidence="1">
    <location>
        <begin position="23"/>
        <end position="910"/>
    </location>
</feature>
<dbReference type="Proteomes" id="UP000192472">
    <property type="component" value="Unassembled WGS sequence"/>
</dbReference>
<dbReference type="RefSeq" id="WP_084373789.1">
    <property type="nucleotide sequence ID" value="NZ_FWYF01000003.1"/>
</dbReference>
<accession>A0A1W2GJW3</accession>
<protein>
    <recommendedName>
        <fullName evidence="4">C-terminal domain of CHU protein family protein</fullName>
    </recommendedName>
</protein>
<dbReference type="STRING" id="692418.SAMN04488029_3153"/>
<evidence type="ECO:0000313" key="3">
    <source>
        <dbReference type="Proteomes" id="UP000192472"/>
    </source>
</evidence>
<organism evidence="2 3">
    <name type="scientific">Reichenbachiella faecimaris</name>
    <dbReference type="NCBI Taxonomy" id="692418"/>
    <lineage>
        <taxon>Bacteria</taxon>
        <taxon>Pseudomonadati</taxon>
        <taxon>Bacteroidota</taxon>
        <taxon>Cytophagia</taxon>
        <taxon>Cytophagales</taxon>
        <taxon>Reichenbachiellaceae</taxon>
        <taxon>Reichenbachiella</taxon>
    </lineage>
</organism>
<evidence type="ECO:0008006" key="4">
    <source>
        <dbReference type="Google" id="ProtNLM"/>
    </source>
</evidence>
<dbReference type="OrthoDB" id="946948at2"/>
<proteinExistence type="predicted"/>
<dbReference type="EMBL" id="FWYF01000003">
    <property type="protein sequence ID" value="SMD36940.1"/>
    <property type="molecule type" value="Genomic_DNA"/>
</dbReference>
<feature type="signal peptide" evidence="1">
    <location>
        <begin position="1"/>
        <end position="22"/>
    </location>
</feature>
<dbReference type="AlphaFoldDB" id="A0A1W2GJW3"/>
<name>A0A1W2GJW3_REIFA</name>
<evidence type="ECO:0000313" key="2">
    <source>
        <dbReference type="EMBL" id="SMD36940.1"/>
    </source>
</evidence>